<keyword evidence="4" id="KW-1185">Reference proteome</keyword>
<proteinExistence type="predicted"/>
<evidence type="ECO:0000256" key="1">
    <source>
        <dbReference type="ARBA" id="ARBA00022729"/>
    </source>
</evidence>
<dbReference type="RefSeq" id="WP_141422144.1">
    <property type="nucleotide sequence ID" value="NZ_VIAR01000009.1"/>
</dbReference>
<dbReference type="AlphaFoldDB" id="A0A507ZKN2"/>
<evidence type="ECO:0000313" key="4">
    <source>
        <dbReference type="Proteomes" id="UP000317169"/>
    </source>
</evidence>
<evidence type="ECO:0000259" key="2">
    <source>
        <dbReference type="Pfam" id="PF01551"/>
    </source>
</evidence>
<dbReference type="Proteomes" id="UP000317169">
    <property type="component" value="Unassembled WGS sequence"/>
</dbReference>
<dbReference type="PANTHER" id="PTHR21666">
    <property type="entry name" value="PEPTIDASE-RELATED"/>
    <property type="match status" value="1"/>
</dbReference>
<reference evidence="3 4" key="1">
    <citation type="submission" date="2019-06" db="EMBL/GenBank/DDBJ databases">
        <title>Flavibacter putida gen. nov., sp. nov., a novel marine bacterium of the family Flavobacteriaceae isolated from coastal seawater.</title>
        <authorList>
            <person name="Feng X."/>
        </authorList>
    </citation>
    <scope>NUCLEOTIDE SEQUENCE [LARGE SCALE GENOMIC DNA]</scope>
    <source>
        <strain evidence="3 4">PLHSN227</strain>
    </source>
</reference>
<feature type="domain" description="M23ase beta-sheet core" evidence="2">
    <location>
        <begin position="91"/>
        <end position="190"/>
    </location>
</feature>
<evidence type="ECO:0000313" key="3">
    <source>
        <dbReference type="EMBL" id="TQD37769.1"/>
    </source>
</evidence>
<dbReference type="InterPro" id="IPR011055">
    <property type="entry name" value="Dup_hybrid_motif"/>
</dbReference>
<dbReference type="Gene3D" id="2.70.70.10">
    <property type="entry name" value="Glucose Permease (Domain IIA)"/>
    <property type="match status" value="1"/>
</dbReference>
<dbReference type="SUPFAM" id="SSF51261">
    <property type="entry name" value="Duplicated hybrid motif"/>
    <property type="match status" value="1"/>
</dbReference>
<dbReference type="CDD" id="cd12797">
    <property type="entry name" value="M23_peptidase"/>
    <property type="match status" value="1"/>
</dbReference>
<keyword evidence="1" id="KW-0732">Signal</keyword>
<dbReference type="PANTHER" id="PTHR21666:SF289">
    <property type="entry name" value="L-ALA--D-GLU ENDOPEPTIDASE"/>
    <property type="match status" value="1"/>
</dbReference>
<dbReference type="InterPro" id="IPR016047">
    <property type="entry name" value="M23ase_b-sheet_dom"/>
</dbReference>
<dbReference type="GO" id="GO:0004222">
    <property type="term" value="F:metalloendopeptidase activity"/>
    <property type="evidence" value="ECO:0007669"/>
    <property type="project" value="TreeGrafter"/>
</dbReference>
<dbReference type="Pfam" id="PF01551">
    <property type="entry name" value="Peptidase_M23"/>
    <property type="match status" value="1"/>
</dbReference>
<dbReference type="InterPro" id="IPR050570">
    <property type="entry name" value="Cell_wall_metabolism_enzyme"/>
</dbReference>
<dbReference type="OrthoDB" id="9801052at2"/>
<organism evidence="3 4">
    <name type="scientific">Haloflavibacter putidus</name>
    <dbReference type="NCBI Taxonomy" id="2576776"/>
    <lineage>
        <taxon>Bacteria</taxon>
        <taxon>Pseudomonadati</taxon>
        <taxon>Bacteroidota</taxon>
        <taxon>Flavobacteriia</taxon>
        <taxon>Flavobacteriales</taxon>
        <taxon>Flavobacteriaceae</taxon>
        <taxon>Haloflavibacter</taxon>
    </lineage>
</organism>
<gene>
    <name evidence="3" type="ORF">FKR84_09870</name>
</gene>
<sequence>MTAIAFNQLTSGFTPVLSKELLAEDYLRLDLSANNKDLQQIDITSAKAFEQYINKLLQEKGKKVAFGGYLEKRTLYRRSSYFTNTQKLREIHLGVDFWAPSGTEVVAPLAGKIIGLANNANFGDYGPTIILEHYINGEIFYTLYGHLDRQSLQNNKVGEKIEAGQAFAKLGNAEVNGDYAPHLHFQIIKDLEGNTADYPGVCAQNELEFYKENCPDPNLLFNI</sequence>
<protein>
    <submittedName>
        <fullName evidence="3">Peptidoglycan DD-metalloendopeptidase family protein</fullName>
    </submittedName>
</protein>
<dbReference type="EMBL" id="VIAR01000009">
    <property type="protein sequence ID" value="TQD37769.1"/>
    <property type="molecule type" value="Genomic_DNA"/>
</dbReference>
<accession>A0A507ZKN2</accession>
<name>A0A507ZKN2_9FLAO</name>
<comment type="caution">
    <text evidence="3">The sequence shown here is derived from an EMBL/GenBank/DDBJ whole genome shotgun (WGS) entry which is preliminary data.</text>
</comment>